<reference evidence="1 2" key="1">
    <citation type="submission" date="2016-11" db="EMBL/GenBank/DDBJ databases">
        <authorList>
            <person name="Jaros S."/>
            <person name="Januszkiewicz K."/>
            <person name="Wedrychowicz H."/>
        </authorList>
    </citation>
    <scope>NUCLEOTIDE SEQUENCE [LARGE SCALE GENOMIC DNA]</scope>
    <source>
        <strain evidence="1 2">DSM 24574</strain>
    </source>
</reference>
<dbReference type="RefSeq" id="WP_073132160.1">
    <property type="nucleotide sequence ID" value="NZ_FQWQ01000001.1"/>
</dbReference>
<sequence length="468" mass="52572">MGKQEKESDDSLTPELKLAVQELVEKRIDKFVGGIQKVTIALSIILGFIGWRSCTDMRTAIKEEVKKDLVKDALFTAIKTDVAETELESVLGNLRSKIIEGELEDDDLQNLYLDLFSEFFESDEVKSINIIKTLSTAEVPDKSAAQITKLVESIKKLVKHTSNNELRHECLMFLISFSSPEYKTELIAEIEKIQADPNSPLRQYLDEYLLKLGSTISIDNQDGMYEGQIHKTQIARLISLSKMLVSQKEADPISALGGFITIIENEQDAQNRHLAIADLQKFLKSDQTGSHLGELISILLRKGVLDRDGWTASVDGDEGIASADDTSLAFNLIEAMRDAVFAEIKSSRDAYIEGSVRGILRTNEEFYKGLFYSLYKNNGKSEEDKIEIIKFFISNSRRRGSRYLTTVDCRVKIKSEDLVTSVYLDDGSRRLMYVDEAGKKKVLDVNDIEIVELVGPRLEGQGMVSRKG</sequence>
<keyword evidence="2" id="KW-1185">Reference proteome</keyword>
<evidence type="ECO:0000313" key="2">
    <source>
        <dbReference type="Proteomes" id="UP000184212"/>
    </source>
</evidence>
<dbReference type="Proteomes" id="UP000184212">
    <property type="component" value="Unassembled WGS sequence"/>
</dbReference>
<dbReference type="AlphaFoldDB" id="A0A1M5LR42"/>
<accession>A0A1M5LR42</accession>
<protein>
    <submittedName>
        <fullName evidence="1">Uncharacterized protein</fullName>
    </submittedName>
</protein>
<organism evidence="1 2">
    <name type="scientific">Chryseolinea serpens</name>
    <dbReference type="NCBI Taxonomy" id="947013"/>
    <lineage>
        <taxon>Bacteria</taxon>
        <taxon>Pseudomonadati</taxon>
        <taxon>Bacteroidota</taxon>
        <taxon>Cytophagia</taxon>
        <taxon>Cytophagales</taxon>
        <taxon>Fulvivirgaceae</taxon>
        <taxon>Chryseolinea</taxon>
    </lineage>
</organism>
<gene>
    <name evidence="1" type="ORF">SAMN04488109_1356</name>
</gene>
<dbReference type="EMBL" id="FQWQ01000001">
    <property type="protein sequence ID" value="SHG67612.1"/>
    <property type="molecule type" value="Genomic_DNA"/>
</dbReference>
<evidence type="ECO:0000313" key="1">
    <source>
        <dbReference type="EMBL" id="SHG67612.1"/>
    </source>
</evidence>
<name>A0A1M5LR42_9BACT</name>
<proteinExistence type="predicted"/>